<evidence type="ECO:0000313" key="2">
    <source>
        <dbReference type="Proteomes" id="UP000323930"/>
    </source>
</evidence>
<accession>A0A5D0HKV5</accession>
<name>A0A5D0HKV5_9FLAO</name>
<dbReference type="OrthoDB" id="1094867at2"/>
<dbReference type="AlphaFoldDB" id="A0A5D0HKV5"/>
<protein>
    <recommendedName>
        <fullName evidence="3">Alpha/beta hydrolase</fullName>
    </recommendedName>
</protein>
<dbReference type="Gene3D" id="3.40.50.1820">
    <property type="entry name" value="alpha/beta hydrolase"/>
    <property type="match status" value="1"/>
</dbReference>
<keyword evidence="2" id="KW-1185">Reference proteome</keyword>
<dbReference type="SUPFAM" id="SSF53474">
    <property type="entry name" value="alpha/beta-Hydrolases"/>
    <property type="match status" value="1"/>
</dbReference>
<dbReference type="Proteomes" id="UP000323930">
    <property type="component" value="Unassembled WGS sequence"/>
</dbReference>
<dbReference type="InterPro" id="IPR029058">
    <property type="entry name" value="AB_hydrolase_fold"/>
</dbReference>
<evidence type="ECO:0000313" key="1">
    <source>
        <dbReference type="EMBL" id="TYA72024.1"/>
    </source>
</evidence>
<evidence type="ECO:0008006" key="3">
    <source>
        <dbReference type="Google" id="ProtNLM"/>
    </source>
</evidence>
<dbReference type="EMBL" id="VSDQ01000718">
    <property type="protein sequence ID" value="TYA72024.1"/>
    <property type="molecule type" value="Genomic_DNA"/>
</dbReference>
<organism evidence="1 2">
    <name type="scientific">Seonamhaeicola marinus</name>
    <dbReference type="NCBI Taxonomy" id="1912246"/>
    <lineage>
        <taxon>Bacteria</taxon>
        <taxon>Pseudomonadati</taxon>
        <taxon>Bacteroidota</taxon>
        <taxon>Flavobacteriia</taxon>
        <taxon>Flavobacteriales</taxon>
        <taxon>Flavobacteriaceae</taxon>
    </lineage>
</organism>
<reference evidence="1 2" key="1">
    <citation type="submission" date="2019-08" db="EMBL/GenBank/DDBJ databases">
        <title>Seonamhaeicola sediminis sp. nov., isolated from marine sediment.</title>
        <authorList>
            <person name="Cao W.R."/>
        </authorList>
    </citation>
    <scope>NUCLEOTIDE SEQUENCE [LARGE SCALE GENOMIC DNA]</scope>
    <source>
        <strain evidence="1 2">B011</strain>
    </source>
</reference>
<sequence>MITLALLISQSFNFNKTTENIKIKEGTGVFQIMGGMGHENDTINIHYYKPKNFNSNSKILMVIPGSGRNADSYRDSWITASEKHNVLIISPSYKEKNYSYEDYHLGGMVKDISRAGFSFVKNSNHVIMNEDLVRFSINLDSKLWIYNDFDRIFKIVKKAVNSNQTNYDMFGHSAGGQILHRFVLMHPKSKARTILASNAGSYTIPDLKTEFPFGIKGMNLNLKKSLKKDLVLFLGELDNANETGGLLLRSKTIDKQGLHRLSRGTNFYNKGIKISERLNLKCNWKIEIVPNIGHNQRLMAKAAAKYLYEHK</sequence>
<gene>
    <name evidence="1" type="ORF">FUA24_18645</name>
</gene>
<proteinExistence type="predicted"/>
<comment type="caution">
    <text evidence="1">The sequence shown here is derived from an EMBL/GenBank/DDBJ whole genome shotgun (WGS) entry which is preliminary data.</text>
</comment>